<dbReference type="Proteomes" id="UP000077755">
    <property type="component" value="Chromosome 4"/>
</dbReference>
<sequence length="212" mass="24145">MVQPEVEIYSLSTRSWRSVSDPAPSNHLVRDFWGYQCFAFGSVHWIASDVNREGDKYNLVVSFDMSKEVFNKLMFPNSIANYTRKLSITVLGDSLAALEFMNWKRGQRSYCVSVMKEYGVSESWTKLFTVKIPYWLENVTFREDGRIILPLNNNKLAFCDPESYDIKDLDNAGDFATYGIFTYTESLVLLKGRSSIPEGMPNLFAASAAKCS</sequence>
<reference evidence="2" key="2">
    <citation type="submission" date="2022-03" db="EMBL/GenBank/DDBJ databases">
        <title>Draft title - Genomic analysis of global carrot germplasm unveils the trajectory of domestication and the origin of high carotenoid orange carrot.</title>
        <authorList>
            <person name="Iorizzo M."/>
            <person name="Ellison S."/>
            <person name="Senalik D."/>
            <person name="Macko-Podgorni A."/>
            <person name="Grzebelus D."/>
            <person name="Bostan H."/>
            <person name="Rolling W."/>
            <person name="Curaba J."/>
            <person name="Simon P."/>
        </authorList>
    </citation>
    <scope>NUCLEOTIDE SEQUENCE</scope>
    <source>
        <tissue evidence="2">Leaf</tissue>
    </source>
</reference>
<dbReference type="EMBL" id="CP093346">
    <property type="protein sequence ID" value="WOG98776.1"/>
    <property type="molecule type" value="Genomic_DNA"/>
</dbReference>
<feature type="domain" description="F-box associated beta-propeller type 1" evidence="1">
    <location>
        <begin position="4"/>
        <end position="160"/>
    </location>
</feature>
<dbReference type="PANTHER" id="PTHR31672:SF10">
    <property type="entry name" value="F-BOX DOMAIN-CONTAINING PROTEIN"/>
    <property type="match status" value="1"/>
</dbReference>
<dbReference type="InterPro" id="IPR017451">
    <property type="entry name" value="F-box-assoc_interact_dom"/>
</dbReference>
<reference evidence="2" key="1">
    <citation type="journal article" date="2016" name="Nat. Genet.">
        <title>A high-quality carrot genome assembly provides new insights into carotenoid accumulation and asterid genome evolution.</title>
        <authorList>
            <person name="Iorizzo M."/>
            <person name="Ellison S."/>
            <person name="Senalik D."/>
            <person name="Zeng P."/>
            <person name="Satapoomin P."/>
            <person name="Huang J."/>
            <person name="Bowman M."/>
            <person name="Iovene M."/>
            <person name="Sanseverino W."/>
            <person name="Cavagnaro P."/>
            <person name="Yildiz M."/>
            <person name="Macko-Podgorni A."/>
            <person name="Moranska E."/>
            <person name="Grzebelus E."/>
            <person name="Grzebelus D."/>
            <person name="Ashrafi H."/>
            <person name="Zheng Z."/>
            <person name="Cheng S."/>
            <person name="Spooner D."/>
            <person name="Van Deynze A."/>
            <person name="Simon P."/>
        </authorList>
    </citation>
    <scope>NUCLEOTIDE SEQUENCE</scope>
    <source>
        <tissue evidence="2">Leaf</tissue>
    </source>
</reference>
<evidence type="ECO:0000313" key="2">
    <source>
        <dbReference type="EMBL" id="WOG98776.1"/>
    </source>
</evidence>
<gene>
    <name evidence="2" type="ORF">DCAR_0418121</name>
</gene>
<dbReference type="InterPro" id="IPR006527">
    <property type="entry name" value="F-box-assoc_dom_typ1"/>
</dbReference>
<accession>A0AAF1AZY2</accession>
<protein>
    <recommendedName>
        <fullName evidence="1">F-box associated beta-propeller type 1 domain-containing protein</fullName>
    </recommendedName>
</protein>
<evidence type="ECO:0000313" key="3">
    <source>
        <dbReference type="Proteomes" id="UP000077755"/>
    </source>
</evidence>
<organism evidence="2 3">
    <name type="scientific">Daucus carota subsp. sativus</name>
    <name type="common">Carrot</name>
    <dbReference type="NCBI Taxonomy" id="79200"/>
    <lineage>
        <taxon>Eukaryota</taxon>
        <taxon>Viridiplantae</taxon>
        <taxon>Streptophyta</taxon>
        <taxon>Embryophyta</taxon>
        <taxon>Tracheophyta</taxon>
        <taxon>Spermatophyta</taxon>
        <taxon>Magnoliopsida</taxon>
        <taxon>eudicotyledons</taxon>
        <taxon>Gunneridae</taxon>
        <taxon>Pentapetalae</taxon>
        <taxon>asterids</taxon>
        <taxon>campanulids</taxon>
        <taxon>Apiales</taxon>
        <taxon>Apiaceae</taxon>
        <taxon>Apioideae</taxon>
        <taxon>Scandiceae</taxon>
        <taxon>Daucinae</taxon>
        <taxon>Daucus</taxon>
        <taxon>Daucus sect. Daucus</taxon>
    </lineage>
</organism>
<name>A0AAF1AZY2_DAUCS</name>
<dbReference type="PANTHER" id="PTHR31672">
    <property type="entry name" value="BNACNNG10540D PROTEIN"/>
    <property type="match status" value="1"/>
</dbReference>
<dbReference type="InterPro" id="IPR050796">
    <property type="entry name" value="SCF_F-box_component"/>
</dbReference>
<keyword evidence="3" id="KW-1185">Reference proteome</keyword>
<proteinExistence type="predicted"/>
<dbReference type="Pfam" id="PF07734">
    <property type="entry name" value="FBA_1"/>
    <property type="match status" value="1"/>
</dbReference>
<dbReference type="AlphaFoldDB" id="A0AAF1AZY2"/>
<dbReference type="NCBIfam" id="TIGR01640">
    <property type="entry name" value="F_box_assoc_1"/>
    <property type="match status" value="1"/>
</dbReference>
<evidence type="ECO:0000259" key="1">
    <source>
        <dbReference type="Pfam" id="PF07734"/>
    </source>
</evidence>